<feature type="domain" description="Class II aldolase/adducin N-terminal" evidence="3">
    <location>
        <begin position="231"/>
        <end position="404"/>
    </location>
</feature>
<sequence length="438" mass="49231">MRYDMLHPAEQLLMIMDRIYTYGMTTTSGGNLSIKDANGDIWITPAGIDKGELTSADMVCVKPDGTIVGKHRPSSEFPFHKLIYEKRPDLGAIVHAHPPALVSFSIVRKIPNTRLLPNERRICGEIDFAVYALPGSEELGQNIAEVFARGINTVMLENHGVVVGAENLFDAFCLFETLDYCACLEIEATRCSDQPIVLTDEDYEIIRMKGEVPIDEYEPAESPSEERALRRDMVKFIRRAYKQRLFTSTQGTFSHRLDGDNFLITPHGMDRMLMEPEDLIVIRDGRKPRGTTPSKSWLLHQEIYKQHPHVDSIIIAHPPNIMTFAVTEGEFDSRTIPESYILLRGTPKLPFNAVYEKPAETAAIFAKHTPIALVKNNCVIVTGQSLLNAYDRLEVAEYSAKSILMAKTLGDIVHIEQSSIRDLERAFGLEPCPDNAEQ</sequence>
<dbReference type="EMBL" id="BMAQ01000048">
    <property type="protein sequence ID" value="GFR39475.1"/>
    <property type="molecule type" value="Genomic_DNA"/>
</dbReference>
<evidence type="ECO:0000313" key="4">
    <source>
        <dbReference type="EMBL" id="GFR39475.1"/>
    </source>
</evidence>
<dbReference type="InterPro" id="IPR001303">
    <property type="entry name" value="Aldolase_II/adducin_N"/>
</dbReference>
<evidence type="ECO:0000259" key="3">
    <source>
        <dbReference type="SMART" id="SM01007"/>
    </source>
</evidence>
<feature type="domain" description="Class II aldolase/adducin N-terminal" evidence="3">
    <location>
        <begin position="10"/>
        <end position="186"/>
    </location>
</feature>
<dbReference type="AlphaFoldDB" id="A0A916QEV0"/>
<dbReference type="GO" id="GO:0019323">
    <property type="term" value="P:pentose catabolic process"/>
    <property type="evidence" value="ECO:0007669"/>
    <property type="project" value="TreeGrafter"/>
</dbReference>
<dbReference type="SMART" id="SM01007">
    <property type="entry name" value="Aldolase_II"/>
    <property type="match status" value="2"/>
</dbReference>
<keyword evidence="1" id="KW-0479">Metal-binding</keyword>
<dbReference type="PANTHER" id="PTHR22789">
    <property type="entry name" value="FUCULOSE PHOSPHATE ALDOLASE"/>
    <property type="match status" value="1"/>
</dbReference>
<dbReference type="SUPFAM" id="SSF53639">
    <property type="entry name" value="AraD/HMP-PK domain-like"/>
    <property type="match status" value="2"/>
</dbReference>
<dbReference type="Gene3D" id="3.40.225.10">
    <property type="entry name" value="Class II aldolase/adducin N-terminal domain"/>
    <property type="match status" value="2"/>
</dbReference>
<comment type="caution">
    <text evidence="4">The sequence shown here is derived from an EMBL/GenBank/DDBJ whole genome shotgun (WGS) entry which is preliminary data.</text>
</comment>
<reference evidence="4" key="2">
    <citation type="journal article" date="2021" name="Data Brief">
        <title>Draft genome sequence data of the facultative, thermophilic, xylanolytic bacterium Paenibacillus sp. strain DA-C8.</title>
        <authorList>
            <person name="Chhe C."/>
            <person name="Uke A."/>
            <person name="Baramee S."/>
            <person name="Ungkulpasvich U."/>
            <person name="Tachaapaikoon C."/>
            <person name="Pason P."/>
            <person name="Waeonukul R."/>
            <person name="Ratanakhanokchai K."/>
            <person name="Kosugi A."/>
        </authorList>
    </citation>
    <scope>NUCLEOTIDE SEQUENCE</scope>
    <source>
        <strain evidence="4">DA-C8</strain>
    </source>
</reference>
<protein>
    <submittedName>
        <fullName evidence="4">L-fuculose-phosphate aldolase</fullName>
    </submittedName>
</protein>
<dbReference type="GO" id="GO:0016832">
    <property type="term" value="F:aldehyde-lyase activity"/>
    <property type="evidence" value="ECO:0007669"/>
    <property type="project" value="TreeGrafter"/>
</dbReference>
<accession>A0A916QEV0</accession>
<organism evidence="4 5">
    <name type="scientific">Insulibacter thermoxylanivorax</name>
    <dbReference type="NCBI Taxonomy" id="2749268"/>
    <lineage>
        <taxon>Bacteria</taxon>
        <taxon>Bacillati</taxon>
        <taxon>Bacillota</taxon>
        <taxon>Bacilli</taxon>
        <taxon>Bacillales</taxon>
        <taxon>Paenibacillaceae</taxon>
        <taxon>Insulibacter</taxon>
    </lineage>
</organism>
<evidence type="ECO:0000256" key="1">
    <source>
        <dbReference type="ARBA" id="ARBA00022723"/>
    </source>
</evidence>
<dbReference type="GO" id="GO:0005829">
    <property type="term" value="C:cytosol"/>
    <property type="evidence" value="ECO:0007669"/>
    <property type="project" value="TreeGrafter"/>
</dbReference>
<dbReference type="InterPro" id="IPR036409">
    <property type="entry name" value="Aldolase_II/adducin_N_sf"/>
</dbReference>
<evidence type="ECO:0000313" key="5">
    <source>
        <dbReference type="Proteomes" id="UP000654993"/>
    </source>
</evidence>
<dbReference type="Proteomes" id="UP000654993">
    <property type="component" value="Unassembled WGS sequence"/>
</dbReference>
<dbReference type="RefSeq" id="WP_200967666.1">
    <property type="nucleotide sequence ID" value="NZ_BMAQ01000048.1"/>
</dbReference>
<dbReference type="Pfam" id="PF00596">
    <property type="entry name" value="Aldolase_II"/>
    <property type="match status" value="2"/>
</dbReference>
<name>A0A916QEV0_9BACL</name>
<keyword evidence="2" id="KW-0456">Lyase</keyword>
<reference evidence="4" key="1">
    <citation type="submission" date="2020-08" db="EMBL/GenBank/DDBJ databases">
        <authorList>
            <person name="Uke A."/>
            <person name="Chhe C."/>
            <person name="Baramee S."/>
            <person name="Kosugi A."/>
        </authorList>
    </citation>
    <scope>NUCLEOTIDE SEQUENCE</scope>
    <source>
        <strain evidence="4">DA-C8</strain>
    </source>
</reference>
<keyword evidence="5" id="KW-1185">Reference proteome</keyword>
<dbReference type="InterPro" id="IPR050197">
    <property type="entry name" value="Aldolase_class_II_sugar_metab"/>
</dbReference>
<dbReference type="GO" id="GO:0046872">
    <property type="term" value="F:metal ion binding"/>
    <property type="evidence" value="ECO:0007669"/>
    <property type="project" value="UniProtKB-KW"/>
</dbReference>
<evidence type="ECO:0000256" key="2">
    <source>
        <dbReference type="ARBA" id="ARBA00023239"/>
    </source>
</evidence>
<gene>
    <name evidence="4" type="primary">fucA</name>
    <name evidence="4" type="ORF">PRECH8_27710</name>
</gene>
<dbReference type="PANTHER" id="PTHR22789:SF0">
    <property type="entry name" value="3-OXO-TETRONATE 4-PHOSPHATE DECARBOXYLASE-RELATED"/>
    <property type="match status" value="1"/>
</dbReference>
<proteinExistence type="predicted"/>